<accession>A0A1H6LBG4</accession>
<gene>
    <name evidence="3" type="ORF">PYTT_0959</name>
</gene>
<reference evidence="4" key="1">
    <citation type="submission" date="2016-09" db="EMBL/GenBank/DDBJ databases">
        <authorList>
            <person name="Koehorst J."/>
        </authorList>
    </citation>
    <scope>NUCLEOTIDE SEQUENCE [LARGE SCALE GENOMIC DNA]</scope>
</reference>
<dbReference type="SUPFAM" id="SSF51261">
    <property type="entry name" value="Duplicated hybrid motif"/>
    <property type="match status" value="1"/>
</dbReference>
<name>A0A1H6LBG4_9BACT</name>
<dbReference type="KEGG" id="agl:PYTT_0959"/>
<dbReference type="Pfam" id="PF01551">
    <property type="entry name" value="Peptidase_M23"/>
    <property type="match status" value="1"/>
</dbReference>
<evidence type="ECO:0000313" key="4">
    <source>
        <dbReference type="Proteomes" id="UP000176204"/>
    </source>
</evidence>
<organism evidence="3 4">
    <name type="scientific">Akkermansia glycaniphila</name>
    <dbReference type="NCBI Taxonomy" id="1679444"/>
    <lineage>
        <taxon>Bacteria</taxon>
        <taxon>Pseudomonadati</taxon>
        <taxon>Verrucomicrobiota</taxon>
        <taxon>Verrucomicrobiia</taxon>
        <taxon>Verrucomicrobiales</taxon>
        <taxon>Akkermansiaceae</taxon>
        <taxon>Akkermansia</taxon>
    </lineage>
</organism>
<dbReference type="Gene3D" id="2.70.70.10">
    <property type="entry name" value="Glucose Permease (Domain IIA)"/>
    <property type="match status" value="1"/>
</dbReference>
<dbReference type="PANTHER" id="PTHR21666">
    <property type="entry name" value="PEPTIDASE-RELATED"/>
    <property type="match status" value="1"/>
</dbReference>
<keyword evidence="4" id="KW-1185">Reference proteome</keyword>
<protein>
    <submittedName>
        <fullName evidence="3">Duplicated hybrid motif</fullName>
    </submittedName>
</protein>
<feature type="domain" description="M23ase beta-sheet core" evidence="2">
    <location>
        <begin position="141"/>
        <end position="222"/>
    </location>
</feature>
<proteinExistence type="predicted"/>
<dbReference type="CDD" id="cd12797">
    <property type="entry name" value="M23_peptidase"/>
    <property type="match status" value="1"/>
</dbReference>
<feature type="transmembrane region" description="Helical" evidence="1">
    <location>
        <begin position="28"/>
        <end position="48"/>
    </location>
</feature>
<dbReference type="STRING" id="1679444.PYTT_0959"/>
<dbReference type="OrthoDB" id="189325at2"/>
<dbReference type="InterPro" id="IPR011055">
    <property type="entry name" value="Dup_hybrid_motif"/>
</dbReference>
<dbReference type="GO" id="GO:0004222">
    <property type="term" value="F:metalloendopeptidase activity"/>
    <property type="evidence" value="ECO:0007669"/>
    <property type="project" value="TreeGrafter"/>
</dbReference>
<dbReference type="Proteomes" id="UP000176204">
    <property type="component" value="Chromosome I"/>
</dbReference>
<keyword evidence="1" id="KW-1133">Transmembrane helix</keyword>
<dbReference type="PANTHER" id="PTHR21666:SF270">
    <property type="entry name" value="MUREIN HYDROLASE ACTIVATOR ENVC"/>
    <property type="match status" value="1"/>
</dbReference>
<dbReference type="AlphaFoldDB" id="A0A1H6LBG4"/>
<evidence type="ECO:0000313" key="3">
    <source>
        <dbReference type="EMBL" id="SEH81678.1"/>
    </source>
</evidence>
<keyword evidence="1" id="KW-0472">Membrane</keyword>
<keyword evidence="1" id="KW-0812">Transmembrane</keyword>
<dbReference type="EMBL" id="LT629973">
    <property type="protein sequence ID" value="SEH81678.1"/>
    <property type="molecule type" value="Genomic_DNA"/>
</dbReference>
<dbReference type="RefSeq" id="WP_141675768.1">
    <property type="nucleotide sequence ID" value="NZ_LT629973.1"/>
</dbReference>
<dbReference type="InterPro" id="IPR050570">
    <property type="entry name" value="Cell_wall_metabolism_enzyme"/>
</dbReference>
<evidence type="ECO:0000256" key="1">
    <source>
        <dbReference type="SAM" id="Phobius"/>
    </source>
</evidence>
<dbReference type="InterPro" id="IPR016047">
    <property type="entry name" value="M23ase_b-sheet_dom"/>
</dbReference>
<sequence>MLDFAPPDGYSPGGMMSDKAPQKSTVRIVFYLLLVAGICLLGYAWFAARKDAADSSSRRANIYDADVPLSMMPESLHPGALLLSPYQLVDVPVIDGFTAPMGDERGMGTYVAQPFGVMNSERGGVHAGQDWNGIGGEDSDFGDAVYAVGRGLVVYAGKPSDSWGNVVVLAHRTPDGRVLQSLYAHLSKVNVCVGEVVGRGRMIGEAGSADGRYLAHLHFEFAESLAVEAGQPGYSKGSMNRLDPDAVLKQYALPDTAPLADPLGDVQAFGDVEVGKQAGSPESEGDGVLRINPAIWLDAASGE</sequence>
<evidence type="ECO:0000259" key="2">
    <source>
        <dbReference type="Pfam" id="PF01551"/>
    </source>
</evidence>